<protein>
    <submittedName>
        <fullName evidence="3">Alpha/beta hydrolase</fullName>
    </submittedName>
</protein>
<dbReference type="PANTHER" id="PTHR12277">
    <property type="entry name" value="ALPHA/BETA HYDROLASE DOMAIN-CONTAINING PROTEIN"/>
    <property type="match status" value="1"/>
</dbReference>
<dbReference type="InterPro" id="IPR022742">
    <property type="entry name" value="Hydrolase_4"/>
</dbReference>
<dbReference type="PANTHER" id="PTHR12277:SF81">
    <property type="entry name" value="PROTEIN ABHD13"/>
    <property type="match status" value="1"/>
</dbReference>
<evidence type="ECO:0000256" key="1">
    <source>
        <dbReference type="SAM" id="Phobius"/>
    </source>
</evidence>
<dbReference type="SUPFAM" id="SSF53474">
    <property type="entry name" value="alpha/beta-Hydrolases"/>
    <property type="match status" value="1"/>
</dbReference>
<dbReference type="Proteomes" id="UP001597294">
    <property type="component" value="Unassembled WGS sequence"/>
</dbReference>
<evidence type="ECO:0000313" key="4">
    <source>
        <dbReference type="Proteomes" id="UP001597294"/>
    </source>
</evidence>
<reference evidence="4" key="1">
    <citation type="journal article" date="2019" name="Int. J. Syst. Evol. Microbiol.">
        <title>The Global Catalogue of Microorganisms (GCM) 10K type strain sequencing project: providing services to taxonomists for standard genome sequencing and annotation.</title>
        <authorList>
            <consortium name="The Broad Institute Genomics Platform"/>
            <consortium name="The Broad Institute Genome Sequencing Center for Infectious Disease"/>
            <person name="Wu L."/>
            <person name="Ma J."/>
        </authorList>
    </citation>
    <scope>NUCLEOTIDE SEQUENCE [LARGE SCALE GENOMIC DNA]</scope>
    <source>
        <strain evidence="4">CGMCC 4.7192</strain>
    </source>
</reference>
<gene>
    <name evidence="3" type="ORF">ACFSKO_17450</name>
</gene>
<feature type="domain" description="Serine aminopeptidase S33" evidence="2">
    <location>
        <begin position="201"/>
        <end position="249"/>
    </location>
</feature>
<keyword evidence="1" id="KW-1133">Transmembrane helix</keyword>
<dbReference type="Pfam" id="PF12146">
    <property type="entry name" value="Hydrolase_4"/>
    <property type="match status" value="2"/>
</dbReference>
<proteinExistence type="predicted"/>
<keyword evidence="1" id="KW-0812">Transmembrane</keyword>
<accession>A0ABW5BMQ0</accession>
<keyword evidence="3" id="KW-0378">Hydrolase</keyword>
<organism evidence="3 4">
    <name type="scientific">Kiloniella antarctica</name>
    <dbReference type="NCBI Taxonomy" id="1550907"/>
    <lineage>
        <taxon>Bacteria</taxon>
        <taxon>Pseudomonadati</taxon>
        <taxon>Pseudomonadota</taxon>
        <taxon>Alphaproteobacteria</taxon>
        <taxon>Rhodospirillales</taxon>
        <taxon>Kiloniellaceae</taxon>
        <taxon>Kiloniella</taxon>
    </lineage>
</organism>
<keyword evidence="1" id="KW-0472">Membrane</keyword>
<keyword evidence="4" id="KW-1185">Reference proteome</keyword>
<evidence type="ECO:0000259" key="2">
    <source>
        <dbReference type="Pfam" id="PF12146"/>
    </source>
</evidence>
<dbReference type="Gene3D" id="3.40.50.1820">
    <property type="entry name" value="alpha/beta hydrolase"/>
    <property type="match status" value="1"/>
</dbReference>
<evidence type="ECO:0000313" key="3">
    <source>
        <dbReference type="EMBL" id="MFD2207413.1"/>
    </source>
</evidence>
<dbReference type="GO" id="GO:0016787">
    <property type="term" value="F:hydrolase activity"/>
    <property type="evidence" value="ECO:0007669"/>
    <property type="project" value="UniProtKB-KW"/>
</dbReference>
<dbReference type="InterPro" id="IPR029058">
    <property type="entry name" value="AB_hydrolase_fold"/>
</dbReference>
<sequence>MNWILFAATFYIVVLVAMYLLQTRLVYPGSDLRSKPEAYGGVGVQEIQLKMADEVQLTHWFIPPRKKHYPVVVAFHGNAGHTGDRLAKLKYFTEMGFGLFQVEYRGYAGHEGTPSEQAFKADGLSALKWLSEQGYNKDKLIMYGESLGTGMAVWLGSQFPVQAVILEAPYSSIADVAQAKYWFLPVKYLLKDKWRSDLSIQDVKAPVFLFHGENDEVIPIALSRKLFELIPNDKQAIYFEDGYHMDLYDHGAEKNVREFLQEFVIGKLNTSSP</sequence>
<comment type="caution">
    <text evidence="3">The sequence shown here is derived from an EMBL/GenBank/DDBJ whole genome shotgun (WGS) entry which is preliminary data.</text>
</comment>
<name>A0ABW5BMQ0_9PROT</name>
<feature type="domain" description="Serine aminopeptidase S33" evidence="2">
    <location>
        <begin position="70"/>
        <end position="186"/>
    </location>
</feature>
<dbReference type="EMBL" id="JBHUII010000011">
    <property type="protein sequence ID" value="MFD2207413.1"/>
    <property type="molecule type" value="Genomic_DNA"/>
</dbReference>
<feature type="transmembrane region" description="Helical" evidence="1">
    <location>
        <begin position="6"/>
        <end position="27"/>
    </location>
</feature>
<dbReference type="RefSeq" id="WP_380254007.1">
    <property type="nucleotide sequence ID" value="NZ_JBHUII010000011.1"/>
</dbReference>